<dbReference type="AlphaFoldDB" id="A0A9P8IDR6"/>
<evidence type="ECO:0000313" key="2">
    <source>
        <dbReference type="EMBL" id="KAH0542413.1"/>
    </source>
</evidence>
<dbReference type="EMBL" id="JAGHQL010000054">
    <property type="protein sequence ID" value="KAH0542413.1"/>
    <property type="molecule type" value="Genomic_DNA"/>
</dbReference>
<evidence type="ECO:0000313" key="3">
    <source>
        <dbReference type="Proteomes" id="UP000698800"/>
    </source>
</evidence>
<feature type="region of interest" description="Disordered" evidence="1">
    <location>
        <begin position="508"/>
        <end position="544"/>
    </location>
</feature>
<keyword evidence="3" id="KW-1185">Reference proteome</keyword>
<feature type="compositionally biased region" description="Polar residues" evidence="1">
    <location>
        <begin position="511"/>
        <end position="523"/>
    </location>
</feature>
<dbReference type="Proteomes" id="UP000698800">
    <property type="component" value="Unassembled WGS sequence"/>
</dbReference>
<reference evidence="2" key="1">
    <citation type="submission" date="2021-03" db="EMBL/GenBank/DDBJ databases">
        <title>Comparative genomics and phylogenomic investigation of the class Geoglossomycetes provide insights into ecological specialization and systematics.</title>
        <authorList>
            <person name="Melie T."/>
            <person name="Pirro S."/>
            <person name="Miller A.N."/>
            <person name="Quandt A."/>
        </authorList>
    </citation>
    <scope>NUCLEOTIDE SEQUENCE</scope>
    <source>
        <strain evidence="2">GBOQ0MN5Z8</strain>
    </source>
</reference>
<accession>A0A9P8IDR6</accession>
<name>A0A9P8IDR6_9PEZI</name>
<dbReference type="OrthoDB" id="4638065at2759"/>
<dbReference type="Gene3D" id="3.60.130.30">
    <property type="match status" value="1"/>
</dbReference>
<comment type="caution">
    <text evidence="2">The sequence shown here is derived from an EMBL/GenBank/DDBJ whole genome shotgun (WGS) entry which is preliminary data.</text>
</comment>
<organism evidence="2 3">
    <name type="scientific">Glutinoglossum americanum</name>
    <dbReference type="NCBI Taxonomy" id="1670608"/>
    <lineage>
        <taxon>Eukaryota</taxon>
        <taxon>Fungi</taxon>
        <taxon>Dikarya</taxon>
        <taxon>Ascomycota</taxon>
        <taxon>Pezizomycotina</taxon>
        <taxon>Geoglossomycetes</taxon>
        <taxon>Geoglossales</taxon>
        <taxon>Geoglossaceae</taxon>
        <taxon>Glutinoglossum</taxon>
    </lineage>
</organism>
<feature type="compositionally biased region" description="Basic residues" evidence="1">
    <location>
        <begin position="535"/>
        <end position="544"/>
    </location>
</feature>
<evidence type="ECO:0000256" key="1">
    <source>
        <dbReference type="SAM" id="MobiDB-lite"/>
    </source>
</evidence>
<gene>
    <name evidence="2" type="ORF">FGG08_003168</name>
</gene>
<sequence>MVRAGEAARAYRDAPRAVEQVVRGIGPDRPVPGAHLRAVSGLGPGIVARLVDGLRGFLNPAVHLFHRATPLGQPAKLTYTSEDPFQECDVRIDRFLWLDLDEPRTIMDSPVNSFIQDNIDSSRSTGEHADRFNHDNYGLYVANYDREYGTANIETVASPADAKDNTDKRLIEVGMQEPGMRQARPMMKRRSTYMENPTQKRRRNCLPAKLTEDEWRRREQSFQDHLWSINHFYDIIPPNTIYIAQDRKGANILIVHPSGIELAYGRRNAEKIVDDISYNIREYARSQPPPAVYDIRHIHHREWVQENPHLQGEEGRCGVYHWGAWTETGKDDRVIPTKETLKGGTRSNPCDGAHAFAYRASVMKSLGPLTYAVDILFRTVDRKLRGAYQRTFQQLHPGESIFFTTEKKSEELFPLRAILVNTLTEPHIDRDDWLGGWAWIAPFGSFSKGDLCLPQLGIRVPLPRGAIAGLRGRELVHFTDKWIGLRYSVVHFFKESIRRCVCKRQSAAAPLTTTSPSNQTLQLATTRPPEEKPKTPKRRARERRYRRNRALRIKSMAGHRGHETCDERIEGSKGESQMDTAKTKCEEVQVGANRWKTAANVAAAFVGLSSVMVMLTRGH</sequence>
<proteinExistence type="predicted"/>
<protein>
    <submittedName>
        <fullName evidence="2">Uncharacterized protein</fullName>
    </submittedName>
</protein>